<dbReference type="PANTHER" id="PTHR30213:SF1">
    <property type="entry name" value="INNER MEMBRANE PROTEIN YHJD"/>
    <property type="match status" value="1"/>
</dbReference>
<feature type="transmembrane region" description="Helical" evidence="7">
    <location>
        <begin position="142"/>
        <end position="164"/>
    </location>
</feature>
<keyword evidence="4 7" id="KW-1133">Transmembrane helix</keyword>
<dbReference type="RefSeq" id="WP_346144649.1">
    <property type="nucleotide sequence ID" value="NZ_BAAATE010000003.1"/>
</dbReference>
<accession>A0ABN3RF60</accession>
<name>A0ABN3RF60_9ACTN</name>
<gene>
    <name evidence="8" type="primary">yhjD</name>
    <name evidence="8" type="ORF">GCM10010412_016370</name>
</gene>
<evidence type="ECO:0000256" key="5">
    <source>
        <dbReference type="ARBA" id="ARBA00023136"/>
    </source>
</evidence>
<evidence type="ECO:0000256" key="3">
    <source>
        <dbReference type="ARBA" id="ARBA00022692"/>
    </source>
</evidence>
<keyword evidence="2" id="KW-1003">Cell membrane</keyword>
<reference evidence="8 9" key="1">
    <citation type="journal article" date="2019" name="Int. J. Syst. Evol. Microbiol.">
        <title>The Global Catalogue of Microorganisms (GCM) 10K type strain sequencing project: providing services to taxonomists for standard genome sequencing and annotation.</title>
        <authorList>
            <consortium name="The Broad Institute Genomics Platform"/>
            <consortium name="The Broad Institute Genome Sequencing Center for Infectious Disease"/>
            <person name="Wu L."/>
            <person name="Ma J."/>
        </authorList>
    </citation>
    <scope>NUCLEOTIDE SEQUENCE [LARGE SCALE GENOMIC DNA]</scope>
    <source>
        <strain evidence="8 9">JCM 6835</strain>
    </source>
</reference>
<feature type="transmembrane region" description="Helical" evidence="7">
    <location>
        <begin position="101"/>
        <end position="121"/>
    </location>
</feature>
<proteinExistence type="predicted"/>
<dbReference type="Pfam" id="PF03631">
    <property type="entry name" value="Virul_fac_BrkB"/>
    <property type="match status" value="1"/>
</dbReference>
<keyword evidence="5 7" id="KW-0472">Membrane</keyword>
<sequence length="333" mass="36573">MWLSRWVARAPGAWQGARRRHGWLDHLVRAVVRYDRVDGGRLSAALTYYAFFATFALVLLGFSLLGHVLDDPAVLAAVQRYLNDNFPRLDVMALRQARETVGIIALIGFPLAGLFWMDALRSASRAIWQLEEYPGPFWQRQLIDLAVLAGLGLLLAISLTAAFATESLLTWVVDHTVGTDAAPARWLLTAATFTLGLLVNLLLALALLSAPPRLRLTLRRMLGPAVLITIGLQILNSLGQVYLRITEDNPAYQLVATAAVMLVFLKAANQLILLATALAATSTRGAVTDLAAEPPPAPPEPSRRRRRLRARRGPHGPPRNPNGLGVKWSRWGR</sequence>
<feature type="transmembrane region" description="Helical" evidence="7">
    <location>
        <begin position="184"/>
        <end position="210"/>
    </location>
</feature>
<dbReference type="InterPro" id="IPR017039">
    <property type="entry name" value="Virul_fac_BrkB"/>
</dbReference>
<feature type="compositionally biased region" description="Basic residues" evidence="6">
    <location>
        <begin position="303"/>
        <end position="314"/>
    </location>
</feature>
<evidence type="ECO:0000256" key="4">
    <source>
        <dbReference type="ARBA" id="ARBA00022989"/>
    </source>
</evidence>
<comment type="caution">
    <text evidence="8">The sequence shown here is derived from an EMBL/GenBank/DDBJ whole genome shotgun (WGS) entry which is preliminary data.</text>
</comment>
<evidence type="ECO:0000256" key="2">
    <source>
        <dbReference type="ARBA" id="ARBA00022475"/>
    </source>
</evidence>
<evidence type="ECO:0000313" key="8">
    <source>
        <dbReference type="EMBL" id="GAA2650503.1"/>
    </source>
</evidence>
<comment type="subcellular location">
    <subcellularLocation>
        <location evidence="1">Cell membrane</location>
        <topology evidence="1">Multi-pass membrane protein</topology>
    </subcellularLocation>
</comment>
<feature type="transmembrane region" description="Helical" evidence="7">
    <location>
        <begin position="46"/>
        <end position="65"/>
    </location>
</feature>
<keyword evidence="9" id="KW-1185">Reference proteome</keyword>
<evidence type="ECO:0000256" key="1">
    <source>
        <dbReference type="ARBA" id="ARBA00004651"/>
    </source>
</evidence>
<dbReference type="PIRSF" id="PIRSF035875">
    <property type="entry name" value="RNase_BN"/>
    <property type="match status" value="1"/>
</dbReference>
<feature type="transmembrane region" description="Helical" evidence="7">
    <location>
        <begin position="222"/>
        <end position="245"/>
    </location>
</feature>
<organism evidence="8 9">
    <name type="scientific">Nonomuraea recticatena</name>
    <dbReference type="NCBI Taxonomy" id="46178"/>
    <lineage>
        <taxon>Bacteria</taxon>
        <taxon>Bacillati</taxon>
        <taxon>Actinomycetota</taxon>
        <taxon>Actinomycetes</taxon>
        <taxon>Streptosporangiales</taxon>
        <taxon>Streptosporangiaceae</taxon>
        <taxon>Nonomuraea</taxon>
    </lineage>
</organism>
<evidence type="ECO:0000256" key="6">
    <source>
        <dbReference type="SAM" id="MobiDB-lite"/>
    </source>
</evidence>
<keyword evidence="3 7" id="KW-0812">Transmembrane</keyword>
<dbReference type="PANTHER" id="PTHR30213">
    <property type="entry name" value="INNER MEMBRANE PROTEIN YHJD"/>
    <property type="match status" value="1"/>
</dbReference>
<feature type="transmembrane region" description="Helical" evidence="7">
    <location>
        <begin position="251"/>
        <end position="274"/>
    </location>
</feature>
<feature type="region of interest" description="Disordered" evidence="6">
    <location>
        <begin position="289"/>
        <end position="333"/>
    </location>
</feature>
<dbReference type="EMBL" id="BAAATE010000003">
    <property type="protein sequence ID" value="GAA2650503.1"/>
    <property type="molecule type" value="Genomic_DNA"/>
</dbReference>
<evidence type="ECO:0000313" key="9">
    <source>
        <dbReference type="Proteomes" id="UP001501666"/>
    </source>
</evidence>
<protein>
    <submittedName>
        <fullName evidence="8">Inner membrane protein YhjD</fullName>
    </submittedName>
</protein>
<dbReference type="Proteomes" id="UP001501666">
    <property type="component" value="Unassembled WGS sequence"/>
</dbReference>
<evidence type="ECO:0000256" key="7">
    <source>
        <dbReference type="SAM" id="Phobius"/>
    </source>
</evidence>